<protein>
    <submittedName>
        <fullName evidence="3">Uncharacterized protein</fullName>
    </submittedName>
</protein>
<reference evidence="3 4" key="1">
    <citation type="submission" date="2015-03" db="EMBL/GenBank/DDBJ databases">
        <title>Draft genome sequence of Elstera litoralis.</title>
        <authorList>
            <person name="Rahalkar M.C."/>
            <person name="Dhakephalkar P.K."/>
            <person name="Pore S.D."/>
            <person name="Arora P."/>
            <person name="Kapse N.G."/>
            <person name="Pandit P.S."/>
        </authorList>
    </citation>
    <scope>NUCLEOTIDE SEQUENCE [LARGE SCALE GENOMIC DNA]</scope>
    <source>
        <strain evidence="3 4">Dia-1</strain>
    </source>
</reference>
<evidence type="ECO:0000313" key="4">
    <source>
        <dbReference type="Proteomes" id="UP000033774"/>
    </source>
</evidence>
<gene>
    <name evidence="3" type="ORF">VZ95_14755</name>
</gene>
<dbReference type="OrthoDB" id="9864249at2"/>
<dbReference type="Proteomes" id="UP000033774">
    <property type="component" value="Unassembled WGS sequence"/>
</dbReference>
<keyword evidence="1" id="KW-0175">Coiled coil</keyword>
<evidence type="ECO:0000256" key="2">
    <source>
        <dbReference type="SAM" id="MobiDB-lite"/>
    </source>
</evidence>
<comment type="caution">
    <text evidence="3">The sequence shown here is derived from an EMBL/GenBank/DDBJ whole genome shotgun (WGS) entry which is preliminary data.</text>
</comment>
<organism evidence="3 4">
    <name type="scientific">Elstera litoralis</name>
    <dbReference type="NCBI Taxonomy" id="552518"/>
    <lineage>
        <taxon>Bacteria</taxon>
        <taxon>Pseudomonadati</taxon>
        <taxon>Pseudomonadota</taxon>
        <taxon>Alphaproteobacteria</taxon>
        <taxon>Rhodospirillales</taxon>
        <taxon>Rhodospirillaceae</taxon>
        <taxon>Elstera</taxon>
    </lineage>
</organism>
<dbReference type="EMBL" id="LAJY01000413">
    <property type="protein sequence ID" value="KJV08908.1"/>
    <property type="molecule type" value="Genomic_DNA"/>
</dbReference>
<feature type="region of interest" description="Disordered" evidence="2">
    <location>
        <begin position="1"/>
        <end position="20"/>
    </location>
</feature>
<keyword evidence="4" id="KW-1185">Reference proteome</keyword>
<sequence length="156" mass="17279">MTSISSSPAKAGFASSVAWTASPKSTAADSARWDGAVVVDFSPLAFSTPSPHDSLNGQTVHLGTRPELIAELEATRQSIDEAMAAEQKAKDDVKANKTVKPFTLKELLEKLDEKYDVLSAQRQERRNPDVLSAEQRALLREERLGPLWKKRFSLRW</sequence>
<name>A0A0F3IQS5_9PROT</name>
<accession>A0A0F3IQS5</accession>
<evidence type="ECO:0000256" key="1">
    <source>
        <dbReference type="SAM" id="Coils"/>
    </source>
</evidence>
<dbReference type="AlphaFoldDB" id="A0A0F3IQS5"/>
<feature type="coiled-coil region" evidence="1">
    <location>
        <begin position="69"/>
        <end position="124"/>
    </location>
</feature>
<dbReference type="RefSeq" id="WP_045776536.1">
    <property type="nucleotide sequence ID" value="NZ_LAJY01000413.1"/>
</dbReference>
<evidence type="ECO:0000313" key="3">
    <source>
        <dbReference type="EMBL" id="KJV08908.1"/>
    </source>
</evidence>
<proteinExistence type="predicted"/>